<keyword evidence="2 5" id="KW-0540">Nuclease</keyword>
<dbReference type="InterPro" id="IPR003753">
    <property type="entry name" value="Exonuc_VII_L"/>
</dbReference>
<dbReference type="NCBIfam" id="TIGR00237">
    <property type="entry name" value="xseA"/>
    <property type="match status" value="1"/>
</dbReference>
<protein>
    <recommendedName>
        <fullName evidence="5">Exodeoxyribonuclease 7 large subunit</fullName>
        <ecNumber evidence="5">3.1.11.6</ecNumber>
    </recommendedName>
    <alternativeName>
        <fullName evidence="5">Exodeoxyribonuclease VII large subunit</fullName>
        <shortName evidence="5">Exonuclease VII large subunit</shortName>
    </alternativeName>
</protein>
<comment type="function">
    <text evidence="5">Bidirectionally degrades single-stranded DNA into large acid-insoluble oligonucleotides, which are then degraded further into small acid-soluble oligonucleotides.</text>
</comment>
<comment type="catalytic activity">
    <reaction evidence="5 6">
        <text>Exonucleolytic cleavage in either 5'- to 3'- or 3'- to 5'-direction to yield nucleoside 5'-phosphates.</text>
        <dbReference type="EC" id="3.1.11.6"/>
    </reaction>
</comment>
<dbReference type="PATRIC" id="fig|1806891.3.peg.39"/>
<sequence length="554" mass="63891">MSIPTQPVAYLTESIKTLLESHFYHIVVKGELSNVSLQPSGHLYFGIKDSKAFLHGAFFHFKSKYYDRRPKDGDAVIIHGKLSVYAPRGQYQVIAQALVYAGEGDLLQQFEEMKKRLTAEGYFAKEKKKPLPLAPKCIGIITSPTGAVIQDILQILSRRAYNYKILIYPVTVQGDLAAREISRAIEVMNTESLADVLILARGGGSIEDLWAFNEEIVVKAIHASDVPILSAVGHETDYTLCDFAADVRAPTPSAAAEIVCKSSEEHIQILEGCLRHVLSHSRQFLSAKQQQLYPWRRFLERAEFYRTAQQQLDYVELAVNKEMQSKVVYYLQRYEHISRWLQGDLISKTRYRLRDLQKMLSQAFYHKLFSIRAAFSQLRKSCSAPRHPQRYAQQLVLWQQQLHSSLLRHQHYQQQAYAHKQALFRHAQETLKQEVFAHKHTVTLLNKRLAFRVTHIVQNQKQHYANVKESFTLAWQRRNEVYRAWYHALRENLYSLNPKNVLQRGYAMLFDFKDQSAIISVSNLKLDARIRVQLHDGEALLTVIETSSFTSVKS</sequence>
<name>A0A1A9HWB8_9CHLA</name>
<evidence type="ECO:0000256" key="5">
    <source>
        <dbReference type="HAMAP-Rule" id="MF_00378"/>
    </source>
</evidence>
<dbReference type="PANTHER" id="PTHR30008">
    <property type="entry name" value="EXODEOXYRIBONUCLEASE 7 LARGE SUBUNIT"/>
    <property type="match status" value="1"/>
</dbReference>
<dbReference type="GO" id="GO:0009318">
    <property type="term" value="C:exodeoxyribonuclease VII complex"/>
    <property type="evidence" value="ECO:0007669"/>
    <property type="project" value="UniProtKB-UniRule"/>
</dbReference>
<evidence type="ECO:0000259" key="8">
    <source>
        <dbReference type="Pfam" id="PF13742"/>
    </source>
</evidence>
<proteinExistence type="inferred from homology"/>
<comment type="similarity">
    <text evidence="5 6">Belongs to the XseA family.</text>
</comment>
<organism evidence="9 10">
    <name type="scientific">Candidatus Chlamydia sanziniae</name>
    <dbReference type="NCBI Taxonomy" id="1806891"/>
    <lineage>
        <taxon>Bacteria</taxon>
        <taxon>Pseudomonadati</taxon>
        <taxon>Chlamydiota</taxon>
        <taxon>Chlamydiia</taxon>
        <taxon>Chlamydiales</taxon>
        <taxon>Chlamydiaceae</taxon>
        <taxon>Chlamydia/Chlamydophila group</taxon>
        <taxon>Chlamydia</taxon>
    </lineage>
</organism>
<feature type="domain" description="Exonuclease VII large subunit C-terminal" evidence="7">
    <location>
        <begin position="122"/>
        <end position="381"/>
    </location>
</feature>
<evidence type="ECO:0000256" key="6">
    <source>
        <dbReference type="RuleBase" id="RU004355"/>
    </source>
</evidence>
<dbReference type="EC" id="3.1.11.6" evidence="5"/>
<keyword evidence="4 5" id="KW-0269">Exonuclease</keyword>
<dbReference type="InterPro" id="IPR020579">
    <property type="entry name" value="Exonuc_VII_lsu_C"/>
</dbReference>
<reference evidence="10" key="1">
    <citation type="submission" date="2016-03" db="EMBL/GenBank/DDBJ databases">
        <title>Culture-independent genomics supports pathogen discovery for uncultivable bacteria within the genus Chlamydia.</title>
        <authorList>
            <person name="Taylor-Brown A."/>
            <person name="Bachmann N.L."/>
            <person name="Borel N."/>
            <person name="Polkinghorne A."/>
        </authorList>
    </citation>
    <scope>NUCLEOTIDE SEQUENCE [LARGE SCALE GENOMIC DNA]</scope>
    <source>
        <strain evidence="10">2742-308</strain>
    </source>
</reference>
<dbReference type="Pfam" id="PF02601">
    <property type="entry name" value="Exonuc_VII_L"/>
    <property type="match status" value="1"/>
</dbReference>
<keyword evidence="3 5" id="KW-0378">Hydrolase</keyword>
<keyword evidence="10" id="KW-1185">Reference proteome</keyword>
<dbReference type="Pfam" id="PF13742">
    <property type="entry name" value="tRNA_anti_2"/>
    <property type="match status" value="1"/>
</dbReference>
<evidence type="ECO:0000256" key="2">
    <source>
        <dbReference type="ARBA" id="ARBA00022722"/>
    </source>
</evidence>
<evidence type="ECO:0000256" key="4">
    <source>
        <dbReference type="ARBA" id="ARBA00022839"/>
    </source>
</evidence>
<evidence type="ECO:0000256" key="1">
    <source>
        <dbReference type="ARBA" id="ARBA00022490"/>
    </source>
</evidence>
<dbReference type="PANTHER" id="PTHR30008:SF0">
    <property type="entry name" value="EXODEOXYRIBONUCLEASE 7 LARGE SUBUNIT"/>
    <property type="match status" value="1"/>
</dbReference>
<keyword evidence="1 5" id="KW-0963">Cytoplasm</keyword>
<dbReference type="HAMAP" id="MF_00378">
    <property type="entry name" value="Exonuc_7_L"/>
    <property type="match status" value="1"/>
</dbReference>
<dbReference type="GO" id="GO:0003676">
    <property type="term" value="F:nucleic acid binding"/>
    <property type="evidence" value="ECO:0007669"/>
    <property type="project" value="InterPro"/>
</dbReference>
<feature type="domain" description="OB-fold nucleic acid binding" evidence="8">
    <location>
        <begin position="8"/>
        <end position="97"/>
    </location>
</feature>
<evidence type="ECO:0000313" key="10">
    <source>
        <dbReference type="Proteomes" id="UP000078162"/>
    </source>
</evidence>
<dbReference type="KEGG" id="csaz:Cs308_0040"/>
<dbReference type="AlphaFoldDB" id="A0A1A9HWB8"/>
<dbReference type="Proteomes" id="UP000078162">
    <property type="component" value="Chromosome"/>
</dbReference>
<comment type="subcellular location">
    <subcellularLocation>
        <location evidence="5 6">Cytoplasm</location>
    </subcellularLocation>
</comment>
<evidence type="ECO:0000256" key="3">
    <source>
        <dbReference type="ARBA" id="ARBA00022801"/>
    </source>
</evidence>
<dbReference type="GO" id="GO:0005737">
    <property type="term" value="C:cytoplasm"/>
    <property type="evidence" value="ECO:0007669"/>
    <property type="project" value="UniProtKB-SubCell"/>
</dbReference>
<dbReference type="RefSeq" id="WP_066481205.1">
    <property type="nucleotide sequence ID" value="NZ_CP014639.1"/>
</dbReference>
<dbReference type="InterPro" id="IPR025824">
    <property type="entry name" value="OB-fold_nuc-bd_dom"/>
</dbReference>
<dbReference type="STRING" id="1806891.Cs308_0040"/>
<evidence type="ECO:0000259" key="7">
    <source>
        <dbReference type="Pfam" id="PF02601"/>
    </source>
</evidence>
<gene>
    <name evidence="5" type="primary">xseA</name>
    <name evidence="9" type="ORF">Cs308_0040</name>
</gene>
<accession>A0A1A9HWB8</accession>
<dbReference type="OrthoDB" id="9802795at2"/>
<dbReference type="GO" id="GO:0008855">
    <property type="term" value="F:exodeoxyribonuclease VII activity"/>
    <property type="evidence" value="ECO:0007669"/>
    <property type="project" value="UniProtKB-UniRule"/>
</dbReference>
<dbReference type="CDD" id="cd04489">
    <property type="entry name" value="ExoVII_LU_OBF"/>
    <property type="match status" value="1"/>
</dbReference>
<dbReference type="EMBL" id="CP014639">
    <property type="protein sequence ID" value="ANH78216.1"/>
    <property type="molecule type" value="Genomic_DNA"/>
</dbReference>
<evidence type="ECO:0000313" key="9">
    <source>
        <dbReference type="EMBL" id="ANH78216.1"/>
    </source>
</evidence>
<comment type="subunit">
    <text evidence="5">Heterooligomer composed of large and small subunits.</text>
</comment>
<dbReference type="GO" id="GO:0006308">
    <property type="term" value="P:DNA catabolic process"/>
    <property type="evidence" value="ECO:0007669"/>
    <property type="project" value="UniProtKB-UniRule"/>
</dbReference>